<name>A0A843VFY6_COLES</name>
<evidence type="ECO:0000313" key="1">
    <source>
        <dbReference type="EMBL" id="MQL94865.1"/>
    </source>
</evidence>
<keyword evidence="2" id="KW-1185">Reference proteome</keyword>
<gene>
    <name evidence="1" type="ORF">Taro_027517</name>
</gene>
<organism evidence="1 2">
    <name type="scientific">Colocasia esculenta</name>
    <name type="common">Wild taro</name>
    <name type="synonym">Arum esculentum</name>
    <dbReference type="NCBI Taxonomy" id="4460"/>
    <lineage>
        <taxon>Eukaryota</taxon>
        <taxon>Viridiplantae</taxon>
        <taxon>Streptophyta</taxon>
        <taxon>Embryophyta</taxon>
        <taxon>Tracheophyta</taxon>
        <taxon>Spermatophyta</taxon>
        <taxon>Magnoliopsida</taxon>
        <taxon>Liliopsida</taxon>
        <taxon>Araceae</taxon>
        <taxon>Aroideae</taxon>
        <taxon>Colocasieae</taxon>
        <taxon>Colocasia</taxon>
    </lineage>
</organism>
<accession>A0A843VFY6</accession>
<evidence type="ECO:0000313" key="2">
    <source>
        <dbReference type="Proteomes" id="UP000652761"/>
    </source>
</evidence>
<protein>
    <submittedName>
        <fullName evidence="1">Uncharacterized protein</fullName>
    </submittedName>
</protein>
<sequence>MFFHITPAKDFWPQTEGMTQWWGGHGDWEGWASPEPREIPAVVAAPRHGLWSVTRTGEPTRSGCFQSSLLLLLYT</sequence>
<dbReference type="Proteomes" id="UP000652761">
    <property type="component" value="Unassembled WGS sequence"/>
</dbReference>
<dbReference type="EMBL" id="NMUH01001722">
    <property type="protein sequence ID" value="MQL94865.1"/>
    <property type="molecule type" value="Genomic_DNA"/>
</dbReference>
<dbReference type="AlphaFoldDB" id="A0A843VFY6"/>
<reference evidence="1" key="1">
    <citation type="submission" date="2017-07" db="EMBL/GenBank/DDBJ databases">
        <title>Taro Niue Genome Assembly and Annotation.</title>
        <authorList>
            <person name="Atibalentja N."/>
            <person name="Keating K."/>
            <person name="Fields C.J."/>
        </authorList>
    </citation>
    <scope>NUCLEOTIDE SEQUENCE</scope>
    <source>
        <strain evidence="1">Niue_2</strain>
        <tissue evidence="1">Leaf</tissue>
    </source>
</reference>
<comment type="caution">
    <text evidence="1">The sequence shown here is derived from an EMBL/GenBank/DDBJ whole genome shotgun (WGS) entry which is preliminary data.</text>
</comment>
<proteinExistence type="predicted"/>